<dbReference type="PANTHER" id="PTHR16557">
    <property type="entry name" value="ALKYLATED DNA REPAIR PROTEIN ALKB-RELATED"/>
    <property type="match status" value="1"/>
</dbReference>
<evidence type="ECO:0000256" key="3">
    <source>
        <dbReference type="ARBA" id="ARBA00023002"/>
    </source>
</evidence>
<feature type="binding site" evidence="5">
    <location>
        <begin position="85"/>
        <end position="87"/>
    </location>
    <ligand>
        <name>substrate</name>
    </ligand>
</feature>
<feature type="binding site" evidence="5">
    <location>
        <position position="165"/>
    </location>
    <ligand>
        <name>substrate</name>
    </ligand>
</feature>
<feature type="binding site" evidence="5">
    <location>
        <begin position="209"/>
        <end position="215"/>
    </location>
    <ligand>
        <name>2-oxoglutarate</name>
        <dbReference type="ChEBI" id="CHEBI:16810"/>
    </ligand>
</feature>
<dbReference type="InterPro" id="IPR004574">
    <property type="entry name" value="Alkb"/>
</dbReference>
<keyword evidence="9" id="KW-1185">Reference proteome</keyword>
<gene>
    <name evidence="8" type="ORF">GSH16_04515</name>
</gene>
<dbReference type="AlphaFoldDB" id="A0A6B0TJT1"/>
<name>A0A6B0TJT1_9RHOB</name>
<dbReference type="Proteomes" id="UP000436016">
    <property type="component" value="Unassembled WGS sequence"/>
</dbReference>
<dbReference type="GO" id="GO:0035513">
    <property type="term" value="P:oxidative RNA demethylation"/>
    <property type="evidence" value="ECO:0007669"/>
    <property type="project" value="TreeGrafter"/>
</dbReference>
<feature type="binding site" evidence="5">
    <location>
        <begin position="124"/>
        <end position="126"/>
    </location>
    <ligand>
        <name>2-oxoglutarate</name>
        <dbReference type="ChEBI" id="CHEBI:16810"/>
    </ligand>
</feature>
<keyword evidence="2 8" id="KW-0223">Dioxygenase</keyword>
<organism evidence="8 9">
    <name type="scientific">Oceanomicrobium pacificus</name>
    <dbReference type="NCBI Taxonomy" id="2692916"/>
    <lineage>
        <taxon>Bacteria</taxon>
        <taxon>Pseudomonadati</taxon>
        <taxon>Pseudomonadota</taxon>
        <taxon>Alphaproteobacteria</taxon>
        <taxon>Rhodobacterales</taxon>
        <taxon>Paracoccaceae</taxon>
        <taxon>Oceanomicrobium</taxon>
    </lineage>
</organism>
<feature type="domain" description="Fe2OG dioxygenase" evidence="7">
    <location>
        <begin position="117"/>
        <end position="218"/>
    </location>
</feature>
<reference evidence="8 9" key="1">
    <citation type="submission" date="2019-12" db="EMBL/GenBank/DDBJ databases">
        <title>Strain KN286 was isolated from seawater, which was collected from Caroline Seamount in the tropical western Pacific.</title>
        <authorList>
            <person name="Wang Q."/>
        </authorList>
    </citation>
    <scope>NUCLEOTIDE SEQUENCE [LARGE SCALE GENOMIC DNA]</scope>
    <source>
        <strain evidence="8 9">KN286</strain>
    </source>
</reference>
<dbReference type="GO" id="GO:0005737">
    <property type="term" value="C:cytoplasm"/>
    <property type="evidence" value="ECO:0007669"/>
    <property type="project" value="TreeGrafter"/>
</dbReference>
<dbReference type="GO" id="GO:0008198">
    <property type="term" value="F:ferrous iron binding"/>
    <property type="evidence" value="ECO:0007669"/>
    <property type="project" value="TreeGrafter"/>
</dbReference>
<evidence type="ECO:0000313" key="9">
    <source>
        <dbReference type="Proteomes" id="UP000436016"/>
    </source>
</evidence>
<comment type="caution">
    <text evidence="8">The sequence shown here is derived from an EMBL/GenBank/DDBJ whole genome shotgun (WGS) entry which is preliminary data.</text>
</comment>
<evidence type="ECO:0000259" key="7">
    <source>
        <dbReference type="PROSITE" id="PS51471"/>
    </source>
</evidence>
<evidence type="ECO:0000256" key="5">
    <source>
        <dbReference type="PIRSR" id="PIRSR604574-1"/>
    </source>
</evidence>
<proteinExistence type="predicted"/>
<keyword evidence="3" id="KW-0560">Oxidoreductase</keyword>
<dbReference type="GO" id="GO:0035516">
    <property type="term" value="F:broad specificity oxidative DNA demethylase activity"/>
    <property type="evidence" value="ECO:0007669"/>
    <property type="project" value="TreeGrafter"/>
</dbReference>
<feature type="binding site" evidence="6">
    <location>
        <position position="191"/>
    </location>
    <ligand>
        <name>Fe cation</name>
        <dbReference type="ChEBI" id="CHEBI:24875"/>
        <note>catalytic</note>
    </ligand>
</feature>
<dbReference type="InterPro" id="IPR005123">
    <property type="entry name" value="Oxoglu/Fe-dep_dioxygenase_dom"/>
</dbReference>
<dbReference type="Gene3D" id="2.60.120.590">
    <property type="entry name" value="Alpha-ketoglutarate-dependent dioxygenase AlkB-like"/>
    <property type="match status" value="1"/>
</dbReference>
<dbReference type="PANTHER" id="PTHR16557:SF2">
    <property type="entry name" value="NUCLEIC ACID DIOXYGENASE ALKBH1"/>
    <property type="match status" value="1"/>
</dbReference>
<dbReference type="InterPro" id="IPR027450">
    <property type="entry name" value="AlkB-like"/>
</dbReference>
<evidence type="ECO:0000256" key="2">
    <source>
        <dbReference type="ARBA" id="ARBA00022964"/>
    </source>
</evidence>
<protein>
    <submittedName>
        <fullName evidence="8">Alpha-ketoglutarate-dependent dioxygenase AlkB</fullName>
    </submittedName>
</protein>
<evidence type="ECO:0000256" key="4">
    <source>
        <dbReference type="ARBA" id="ARBA00023004"/>
    </source>
</evidence>
<feature type="binding site" evidence="6">
    <location>
        <position position="137"/>
    </location>
    <ligand>
        <name>Fe cation</name>
        <dbReference type="ChEBI" id="CHEBI:24875"/>
        <note>catalytic</note>
    </ligand>
</feature>
<feature type="binding site" evidence="6">
    <location>
        <position position="135"/>
    </location>
    <ligand>
        <name>Fe cation</name>
        <dbReference type="ChEBI" id="CHEBI:24875"/>
        <note>catalytic</note>
    </ligand>
</feature>
<evidence type="ECO:0000313" key="8">
    <source>
        <dbReference type="EMBL" id="MXU64697.1"/>
    </source>
</evidence>
<dbReference type="GO" id="GO:0035515">
    <property type="term" value="F:oxidative RNA demethylase activity"/>
    <property type="evidence" value="ECO:0007669"/>
    <property type="project" value="TreeGrafter"/>
</dbReference>
<evidence type="ECO:0000256" key="6">
    <source>
        <dbReference type="PIRSR" id="PIRSR604574-2"/>
    </source>
</evidence>
<comment type="cofactor">
    <cofactor evidence="6">
        <name>Fe(2+)</name>
        <dbReference type="ChEBI" id="CHEBI:29033"/>
    </cofactor>
    <text evidence="6">Binds 1 Fe(2+) ion per subunit.</text>
</comment>
<sequence length="218" mass="23420">MRARAAGRKKSDRKEVPLSDAIDLNGVTVLKGRLDRAAQASLVEEVRTIARAAPLTAYETPGGRRMSVRMTAAGRVGWVSDRSGYRYAPTHPSGIPWPPIPASILSIWRAETGVDRDPDCCLVNYYAEGAKMGMHQDRDEGDLSWPVLSISLGDTARFRVGGTTRGGPTQSLLLESGDVALLSGAGRLAYHGIDRVLDGSSRLLPNGGRINLTLRVVA</sequence>
<dbReference type="Pfam" id="PF13532">
    <property type="entry name" value="2OG-FeII_Oxy_2"/>
    <property type="match status" value="1"/>
</dbReference>
<keyword evidence="1 6" id="KW-0479">Metal-binding</keyword>
<evidence type="ECO:0000256" key="1">
    <source>
        <dbReference type="ARBA" id="ARBA00022723"/>
    </source>
</evidence>
<feature type="binding site" evidence="5">
    <location>
        <position position="139"/>
    </location>
    <ligand>
        <name>substrate</name>
    </ligand>
</feature>
<dbReference type="PROSITE" id="PS51471">
    <property type="entry name" value="FE2OG_OXY"/>
    <property type="match status" value="1"/>
</dbReference>
<dbReference type="SUPFAM" id="SSF51197">
    <property type="entry name" value="Clavaminate synthase-like"/>
    <property type="match status" value="1"/>
</dbReference>
<accession>A0A6B0TJT1</accession>
<dbReference type="EMBL" id="WUWG01000001">
    <property type="protein sequence ID" value="MXU64697.1"/>
    <property type="molecule type" value="Genomic_DNA"/>
</dbReference>
<dbReference type="InterPro" id="IPR037151">
    <property type="entry name" value="AlkB-like_sf"/>
</dbReference>
<keyword evidence="4 6" id="KW-0408">Iron</keyword>
<feature type="binding site" evidence="5">
    <location>
        <position position="78"/>
    </location>
    <ligand>
        <name>substrate</name>
    </ligand>
</feature>